<feature type="region of interest" description="Disordered" evidence="2">
    <location>
        <begin position="596"/>
        <end position="656"/>
    </location>
</feature>
<dbReference type="VEuPathDB" id="TriTrypDB:TM35_000361410"/>
<dbReference type="RefSeq" id="XP_028879347.1">
    <property type="nucleotide sequence ID" value="XM_029029326.1"/>
</dbReference>
<proteinExistence type="predicted"/>
<feature type="region of interest" description="Disordered" evidence="2">
    <location>
        <begin position="1378"/>
        <end position="1401"/>
    </location>
</feature>
<name>A0A1X0NL27_9TRYP</name>
<feature type="compositionally biased region" description="Low complexity" evidence="2">
    <location>
        <begin position="1314"/>
        <end position="1337"/>
    </location>
</feature>
<feature type="region of interest" description="Disordered" evidence="2">
    <location>
        <begin position="1079"/>
        <end position="1149"/>
    </location>
</feature>
<feature type="compositionally biased region" description="Polar residues" evidence="2">
    <location>
        <begin position="1104"/>
        <end position="1113"/>
    </location>
</feature>
<comment type="caution">
    <text evidence="3">The sequence shown here is derived from an EMBL/GenBank/DDBJ whole genome shotgun (WGS) entry which is preliminary data.</text>
</comment>
<accession>A0A1X0NL27</accession>
<feature type="region of interest" description="Disordered" evidence="2">
    <location>
        <begin position="1232"/>
        <end position="1266"/>
    </location>
</feature>
<feature type="compositionally biased region" description="Polar residues" evidence="2">
    <location>
        <begin position="943"/>
        <end position="959"/>
    </location>
</feature>
<evidence type="ECO:0000313" key="3">
    <source>
        <dbReference type="EMBL" id="ORC85281.1"/>
    </source>
</evidence>
<reference evidence="3 4" key="1">
    <citation type="submission" date="2017-03" db="EMBL/GenBank/DDBJ databases">
        <title>An alternative strategy for trypanosome survival in the mammalian bloodstream revealed through genome and transcriptome analysis of the ubiquitous bovine parasite Trypanosoma (Megatrypanum) theileri.</title>
        <authorList>
            <person name="Kelly S."/>
            <person name="Ivens A."/>
            <person name="Mott A."/>
            <person name="O'Neill E."/>
            <person name="Emms D."/>
            <person name="Macleod O."/>
            <person name="Voorheis P."/>
            <person name="Matthews J."/>
            <person name="Matthews K."/>
            <person name="Carrington M."/>
        </authorList>
    </citation>
    <scope>NUCLEOTIDE SEQUENCE [LARGE SCALE GENOMIC DNA]</scope>
    <source>
        <strain evidence="3">Edinburgh</strain>
    </source>
</reference>
<dbReference type="OrthoDB" id="248699at2759"/>
<evidence type="ECO:0000256" key="1">
    <source>
        <dbReference type="SAM" id="Coils"/>
    </source>
</evidence>
<feature type="region of interest" description="Disordered" evidence="2">
    <location>
        <begin position="795"/>
        <end position="873"/>
    </location>
</feature>
<evidence type="ECO:0000256" key="2">
    <source>
        <dbReference type="SAM" id="MobiDB-lite"/>
    </source>
</evidence>
<feature type="compositionally biased region" description="Basic and acidic residues" evidence="2">
    <location>
        <begin position="620"/>
        <end position="631"/>
    </location>
</feature>
<feature type="compositionally biased region" description="Polar residues" evidence="2">
    <location>
        <begin position="842"/>
        <end position="854"/>
    </location>
</feature>
<sequence>MDQLSIIHAFQSESTFLVDVPASILHRPTTTGVRLNRSRVSGNDGTHEAFMNALSLSVDPTSNLGDNDSDKKELSVMRVVPINGSRAFHKRFLARCESYCRLCCRLQRGVEWLFSRRSRHHRSIKSNAAVDDSTVFDVDRLSHLVFPVEPTAFVAAAFALPSIISVVPAASDEESTTVTKGVGGEGRKGGDDVGSLKDTRVIPYCFFYGFPEQRVLRGQSVSDHISNDSTTNTNLRNALAAEASRMTLMDRFLAVSNATGVCGAASTMHNALGMNNRTRIGLTLAAYLECRLPRSVSGPHKGSPAPGGSGSGIGGVNSSSEWSREDPFSCWSDDVLWRLLGLLVSALAVVHAAGFHFRGELSTDDVLCFALPDSSEEESHISTPTSSTTTTRTTTTTAAAATATAVGANTMKRNSGIESIAHHLVSRTTASESHWLITDTTPAHHAFFVFTTPPRSLFAEEMRGGEEEEEEREENAAEIGAAQRRDTAALGRILVAVVAEAKRRRGARGTTSCSELLFVAERMAAVGESVNTTSTTTTSSSSANGGVLGEAPAHRFAQLQAVQLRTHLWLLRSILEERDTQIATFMFYLNKSNNDNNNNTNTTNNNNNNNNASNTSNINNHDHNSSKRKDTSNIISNNIWSDGKRNGNGGKVTDHKYPSLTNVEAYMAELEEREKRLEEREEKLNQFLLLYELTSERLDQLPAGKESFERLRQSLVQTPRSKTLSAASALPVAKSLPIPTTASSSPTTSPPNAAAAGPPRASTSPLRSVVPPIAGVAAITTGRATNTTNTAAVATARGLPSTSMPPTPGVSTARAGPSSTHTAQQTVQTTTSSSSPQKVSTALSWSSLAQQPYPRSSRRTVTTESTTPSDKTRPLYGLLRFQKTENSSGGNANTNTNANISPTAADMLASHTSPVGLLGKEGRVIDGAPQNCSPRVTPGGHTQRASTRTNTPSMAHSNSTAVGHTALAQGTMSTRTPTASSSVRRQKSVSPIVTSRSYNGRAESPAVVGLSTVSSTGREKVIGRPASSKLTHSTSLAAVPSSTTKLELPLQHVTPVRANQRTPLTGRPRSVLATPDVSPLVRTTDDNSSLLLPTSYKTPPRTTPIATPLQSRGSPGVHMLNKVPTPHSTTPLNSSKAHARPSMSPRQTGNLVSAKNVSTTTSHPTLAAGKLKSSHYDPSLYMHGSKETGHVAAIAASLSSSSAPSPSSTAPSPSPAIAAVGMRTAAAATAAAAVPTATTPTAAKTMTGRKSSGKTQPSGYGVPTKSEEKNTTVVHMMKLSEERSNTLLMTMNNSRETLQHHLQERKGGSTAVPTTNTTTTTTTTATTTNNHTPITTNKVRTPGARIPSATNFSPHVDDSIPITVSLDISAGLECNLHVDSQKPSSGSQQLKKEREEGMTPRTARSRLAGDGWVNHHLAALEQLRYDFQQSEVIKSARNTPNGKSALRGSRDRVVDSIDSSKLSPDHDNVGNAAAWGATNKVHSSAAAHASTTSARCMY</sequence>
<feature type="compositionally biased region" description="Gly residues" evidence="2">
    <location>
        <begin position="305"/>
        <end position="315"/>
    </location>
</feature>
<feature type="compositionally biased region" description="Low complexity" evidence="2">
    <location>
        <begin position="1232"/>
        <end position="1249"/>
    </location>
</feature>
<feature type="compositionally biased region" description="Low complexity" evidence="2">
    <location>
        <begin position="859"/>
        <end position="869"/>
    </location>
</feature>
<feature type="compositionally biased region" description="Low complexity" evidence="2">
    <location>
        <begin position="818"/>
        <end position="841"/>
    </location>
</feature>
<feature type="compositionally biased region" description="Polar residues" evidence="2">
    <location>
        <begin position="1086"/>
        <end position="1097"/>
    </location>
</feature>
<keyword evidence="4" id="KW-1185">Reference proteome</keyword>
<evidence type="ECO:0000313" key="4">
    <source>
        <dbReference type="Proteomes" id="UP000192257"/>
    </source>
</evidence>
<feature type="coiled-coil region" evidence="1">
    <location>
        <begin position="660"/>
        <end position="690"/>
    </location>
</feature>
<organism evidence="3 4">
    <name type="scientific">Trypanosoma theileri</name>
    <dbReference type="NCBI Taxonomy" id="67003"/>
    <lineage>
        <taxon>Eukaryota</taxon>
        <taxon>Discoba</taxon>
        <taxon>Euglenozoa</taxon>
        <taxon>Kinetoplastea</taxon>
        <taxon>Metakinetoplastina</taxon>
        <taxon>Trypanosomatida</taxon>
        <taxon>Trypanosomatidae</taxon>
        <taxon>Trypanosoma</taxon>
    </lineage>
</organism>
<feature type="compositionally biased region" description="Low complexity" evidence="2">
    <location>
        <begin position="596"/>
        <end position="619"/>
    </location>
</feature>
<keyword evidence="1" id="KW-0175">Coiled coil</keyword>
<protein>
    <submittedName>
        <fullName evidence="3">Uncharacterized protein</fullName>
    </submittedName>
</protein>
<feature type="region of interest" description="Disordered" evidence="2">
    <location>
        <begin position="1303"/>
        <end position="1344"/>
    </location>
</feature>
<dbReference type="EMBL" id="NBCO01000036">
    <property type="protein sequence ID" value="ORC85281.1"/>
    <property type="molecule type" value="Genomic_DNA"/>
</dbReference>
<feature type="region of interest" description="Disordered" evidence="2">
    <location>
        <begin position="927"/>
        <end position="959"/>
    </location>
</feature>
<feature type="region of interest" description="Disordered" evidence="2">
    <location>
        <begin position="297"/>
        <end position="320"/>
    </location>
</feature>
<feature type="region of interest" description="Disordered" evidence="2">
    <location>
        <begin position="737"/>
        <end position="767"/>
    </location>
</feature>
<feature type="compositionally biased region" description="Low complexity" evidence="2">
    <location>
        <begin position="737"/>
        <end position="765"/>
    </location>
</feature>
<feature type="compositionally biased region" description="Polar residues" evidence="2">
    <location>
        <begin position="1126"/>
        <end position="1136"/>
    </location>
</feature>
<dbReference type="GeneID" id="39989106"/>
<feature type="region of interest" description="Disordered" evidence="2">
    <location>
        <begin position="971"/>
        <end position="992"/>
    </location>
</feature>
<gene>
    <name evidence="3" type="ORF">TM35_000361410</name>
</gene>
<dbReference type="Proteomes" id="UP000192257">
    <property type="component" value="Unassembled WGS sequence"/>
</dbReference>